<dbReference type="EMBL" id="CP038487">
    <property type="protein sequence ID" value="QFZ28293.1"/>
    <property type="molecule type" value="Genomic_DNA"/>
</dbReference>
<dbReference type="Proteomes" id="UP000326582">
    <property type="component" value="Chromosome 4"/>
</dbReference>
<reference evidence="2" key="1">
    <citation type="journal article" date="2019" name="MBio">
        <title>Comparative genomics for the elucidation of multidrug resistance (MDR) in Candida lusitaniae.</title>
        <authorList>
            <person name="Kannan A."/>
            <person name="Asner S.A."/>
            <person name="Trachsel E."/>
            <person name="Kelly S."/>
            <person name="Parker J."/>
            <person name="Sanglard D."/>
        </authorList>
    </citation>
    <scope>NUCLEOTIDE SEQUENCE [LARGE SCALE GENOMIC DNA]</scope>
    <source>
        <strain evidence="2">P1</strain>
    </source>
</reference>
<evidence type="ECO:0000313" key="1">
    <source>
        <dbReference type="EMBL" id="QFZ28293.1"/>
    </source>
</evidence>
<proteinExistence type="predicted"/>
<gene>
    <name evidence="1" type="ORF">EJF14_40328</name>
</gene>
<name>A0ACD0WL51_CLALS</name>
<organism evidence="1 2">
    <name type="scientific">Clavispora lusitaniae</name>
    <name type="common">Candida lusitaniae</name>
    <dbReference type="NCBI Taxonomy" id="36911"/>
    <lineage>
        <taxon>Eukaryota</taxon>
        <taxon>Fungi</taxon>
        <taxon>Dikarya</taxon>
        <taxon>Ascomycota</taxon>
        <taxon>Saccharomycotina</taxon>
        <taxon>Pichiomycetes</taxon>
        <taxon>Metschnikowiaceae</taxon>
        <taxon>Clavispora</taxon>
    </lineage>
</organism>
<evidence type="ECO:0000313" key="2">
    <source>
        <dbReference type="Proteomes" id="UP000326582"/>
    </source>
</evidence>
<keyword evidence="2" id="KW-1185">Reference proteome</keyword>
<protein>
    <submittedName>
        <fullName evidence="1">Transcription factor</fullName>
    </submittedName>
</protein>
<accession>A0ACD0WL51</accession>
<sequence length="558" mass="62694">MSLFTSRNNNSKHLFLMTTDSNKVILKANLPRVRDLSFVGRFHHNFGFENDLFEFLLDQKELWGDKLFYINEKQFSNWVNEEKHKIKEVQISSNDLGFADLNVQNVSEESFYKKFGQNTPIQMKFSKGDQSHEQALARGDSVDLHSKIGRNGLALNVGGTITAMKWLPYGDISCLAVFVINHEDGLAASISDPTLSILPNKANGKVKSCIQIWTCSDDVRSMTLSAVYDTTAFGVTKELSWLPVKFSNETIGVLMGGFSDGKLHFYKIVRSISEQTNYYEILEPSFTIAVKDERHEKQEIVPITSYDLLDHTKVIVGTLDGAVAEFMLPGLEDPKTLKIPSFMEYLADSSIVSITIAPVQKSHVLLVNTATTQAFALQYDNLRQGRVESNYTISTLKPLHHNGYRIFVYPDSAESIGYTFVRHPHQKHVLLLRTELVSTFHISEFLNHPFALVGNIMGDVYVMNIGRKIFGVPKANNKLVVPLKLWSLTKDETGSIINLKGDYVPTSSEKSDVLYSFTPPEVVISASAWNETLQSSSTYAFGTYTGLLVLERLDPLMN</sequence>